<reference evidence="2" key="1">
    <citation type="submission" date="2020-03" db="EMBL/GenBank/DDBJ databases">
        <title>The deep terrestrial virosphere.</title>
        <authorList>
            <person name="Holmfeldt K."/>
            <person name="Nilsson E."/>
            <person name="Simone D."/>
            <person name="Lopez-Fernandez M."/>
            <person name="Wu X."/>
            <person name="de Brujin I."/>
            <person name="Lundin D."/>
            <person name="Andersson A."/>
            <person name="Bertilsson S."/>
            <person name="Dopson M."/>
        </authorList>
    </citation>
    <scope>NUCLEOTIDE SEQUENCE</scope>
    <source>
        <strain evidence="2">TM448A00842</strain>
        <strain evidence="3">TM448B00141</strain>
    </source>
</reference>
<accession>A0A6H1ZL01</accession>
<evidence type="ECO:0000313" key="2">
    <source>
        <dbReference type="EMBL" id="QJA48152.1"/>
    </source>
</evidence>
<gene>
    <name evidence="2" type="ORF">TM448A00842_0015</name>
    <name evidence="3" type="ORF">TM448B00141_0045</name>
</gene>
<evidence type="ECO:0000313" key="3">
    <source>
        <dbReference type="EMBL" id="QJH93859.1"/>
    </source>
</evidence>
<dbReference type="InterPro" id="IPR011105">
    <property type="entry name" value="Cell_wall_hydrolase_SleB"/>
</dbReference>
<evidence type="ECO:0000259" key="1">
    <source>
        <dbReference type="Pfam" id="PF07486"/>
    </source>
</evidence>
<dbReference type="Gene3D" id="1.10.10.2520">
    <property type="entry name" value="Cell wall hydrolase SleB, domain 1"/>
    <property type="match status" value="1"/>
</dbReference>
<sequence>MTRDEFLDMPEEELFARLLWGEARGEGLEGMVAVANVVMNRFNAYKKRYGALLHNIILAEWQFSCFNENDPNYETILNGPGEPISECRVIAKLAIEGLLKDITNGSTHYHTLSIMPYWAERPTLMIPRVTIGNHKFYHEV</sequence>
<proteinExistence type="predicted"/>
<name>A0A6H1ZL01_9ZZZZ</name>
<organism evidence="2">
    <name type="scientific">viral metagenome</name>
    <dbReference type="NCBI Taxonomy" id="1070528"/>
    <lineage>
        <taxon>unclassified sequences</taxon>
        <taxon>metagenomes</taxon>
        <taxon>organismal metagenomes</taxon>
    </lineage>
</organism>
<protein>
    <submittedName>
        <fullName evidence="2">Putative cell wall hydrolase</fullName>
    </submittedName>
</protein>
<keyword evidence="2" id="KW-0378">Hydrolase</keyword>
<dbReference type="InterPro" id="IPR042047">
    <property type="entry name" value="SleB_dom1"/>
</dbReference>
<dbReference type="Pfam" id="PF07486">
    <property type="entry name" value="Hydrolase_2"/>
    <property type="match status" value="1"/>
</dbReference>
<dbReference type="EMBL" id="MT144073">
    <property type="protein sequence ID" value="QJA48152.1"/>
    <property type="molecule type" value="Genomic_DNA"/>
</dbReference>
<dbReference type="AlphaFoldDB" id="A0A6H1ZL01"/>
<dbReference type="EMBL" id="MT144592">
    <property type="protein sequence ID" value="QJH93859.1"/>
    <property type="molecule type" value="Genomic_DNA"/>
</dbReference>
<dbReference type="GO" id="GO:0016787">
    <property type="term" value="F:hydrolase activity"/>
    <property type="evidence" value="ECO:0007669"/>
    <property type="project" value="UniProtKB-KW"/>
</dbReference>
<feature type="domain" description="Cell wall hydrolase SleB" evidence="1">
    <location>
        <begin position="25"/>
        <end position="137"/>
    </location>
</feature>